<feature type="transmembrane region" description="Helical" evidence="9">
    <location>
        <begin position="164"/>
        <end position="183"/>
    </location>
</feature>
<keyword evidence="6" id="KW-0406">Ion transport</keyword>
<dbReference type="PANTHER" id="PTHR32261">
    <property type="entry name" value="CALCIUM HOMEOSTASIS MODULATOR PROTEIN"/>
    <property type="match status" value="1"/>
</dbReference>
<dbReference type="GO" id="GO:0005261">
    <property type="term" value="F:monoatomic cation channel activity"/>
    <property type="evidence" value="ECO:0007669"/>
    <property type="project" value="TreeGrafter"/>
</dbReference>
<evidence type="ECO:0000256" key="3">
    <source>
        <dbReference type="ARBA" id="ARBA00022448"/>
    </source>
</evidence>
<evidence type="ECO:0000256" key="2">
    <source>
        <dbReference type="ARBA" id="ARBA00008497"/>
    </source>
</evidence>
<evidence type="ECO:0000256" key="9">
    <source>
        <dbReference type="SAM" id="Phobius"/>
    </source>
</evidence>
<keyword evidence="5 9" id="KW-1133">Transmembrane helix</keyword>
<evidence type="ECO:0000256" key="1">
    <source>
        <dbReference type="ARBA" id="ARBA00004141"/>
    </source>
</evidence>
<feature type="transmembrane region" description="Helical" evidence="9">
    <location>
        <begin position="47"/>
        <end position="69"/>
    </location>
</feature>
<name>A0AAD9VGT3_ACRCE</name>
<comment type="subcellular location">
    <subcellularLocation>
        <location evidence="1">Membrane</location>
        <topology evidence="1">Multi-pass membrane protein</topology>
    </subcellularLocation>
</comment>
<feature type="transmembrane region" description="Helical" evidence="9">
    <location>
        <begin position="18"/>
        <end position="35"/>
    </location>
</feature>
<evidence type="ECO:0000256" key="4">
    <source>
        <dbReference type="ARBA" id="ARBA00022692"/>
    </source>
</evidence>
<feature type="transmembrane region" description="Helical" evidence="9">
    <location>
        <begin position="90"/>
        <end position="112"/>
    </location>
</feature>
<dbReference type="AlphaFoldDB" id="A0AAD9VGT3"/>
<keyword evidence="11" id="KW-1185">Reference proteome</keyword>
<evidence type="ECO:0000313" key="11">
    <source>
        <dbReference type="Proteomes" id="UP001249851"/>
    </source>
</evidence>
<keyword evidence="8" id="KW-0407">Ion channel</keyword>
<accession>A0AAD9VGT3</accession>
<evidence type="ECO:0000256" key="8">
    <source>
        <dbReference type="ARBA" id="ARBA00023303"/>
    </source>
</evidence>
<proteinExistence type="inferred from homology"/>
<comment type="similarity">
    <text evidence="2">Belongs to the CALHM family.</text>
</comment>
<reference evidence="10" key="2">
    <citation type="journal article" date="2023" name="Science">
        <title>Genomic signatures of disease resistance in endangered staghorn corals.</title>
        <authorList>
            <person name="Vollmer S.V."/>
            <person name="Selwyn J.D."/>
            <person name="Despard B.A."/>
            <person name="Roesel C.L."/>
        </authorList>
    </citation>
    <scope>NUCLEOTIDE SEQUENCE</scope>
    <source>
        <strain evidence="10">K2</strain>
    </source>
</reference>
<gene>
    <name evidence="10" type="ORF">P5673_001057</name>
</gene>
<comment type="caution">
    <text evidence="10">The sequence shown here is derived from an EMBL/GenBank/DDBJ whole genome shotgun (WGS) entry which is preliminary data.</text>
</comment>
<dbReference type="GO" id="GO:0005886">
    <property type="term" value="C:plasma membrane"/>
    <property type="evidence" value="ECO:0007669"/>
    <property type="project" value="TreeGrafter"/>
</dbReference>
<sequence>MNTILPSVITLLRNSKRSLMYVSIAAITMGVQELFESVVFSCPCEGHFVYGMTFLYIPALILFLPGILLDGTFWTPTRKRKPQTHLRRCFEVFFITMEVFLRAAIAPTAWLVLSFLQQKYYTCAFFGPPLKGESPMNNTTQKCYLNLGWRSRELEEIYKTRSQIAGWTLMLTALLILFLSISLRRYILGPKHLRLPNTDYYHHVEAKEALEKFHAKAKEIAKEKANREICKLFDNVRDQPDAVSCLPDVANEIERKYREFFAILPESPSFLSPDSSNRDGRPDFHTSTGIYTALGELKDEFLGNDSETWSTPTDAFTSYRKEENGRQLARVKLRQNSADDSSQVKHKSAISI</sequence>
<reference evidence="10" key="1">
    <citation type="journal article" date="2023" name="G3 (Bethesda)">
        <title>Whole genome assembly and annotation of the endangered Caribbean coral Acropora cervicornis.</title>
        <authorList>
            <person name="Selwyn J.D."/>
            <person name="Vollmer S.V."/>
        </authorList>
    </citation>
    <scope>NUCLEOTIDE SEQUENCE</scope>
    <source>
        <strain evidence="10">K2</strain>
    </source>
</reference>
<evidence type="ECO:0000313" key="10">
    <source>
        <dbReference type="EMBL" id="KAK2573407.1"/>
    </source>
</evidence>
<dbReference type="EMBL" id="JARQWQ010000002">
    <property type="protein sequence ID" value="KAK2573407.1"/>
    <property type="molecule type" value="Genomic_DNA"/>
</dbReference>
<keyword evidence="3" id="KW-0813">Transport</keyword>
<evidence type="ECO:0000256" key="6">
    <source>
        <dbReference type="ARBA" id="ARBA00023065"/>
    </source>
</evidence>
<dbReference type="GO" id="GO:1904669">
    <property type="term" value="P:ATP export"/>
    <property type="evidence" value="ECO:0007669"/>
    <property type="project" value="UniProtKB-ARBA"/>
</dbReference>
<protein>
    <submittedName>
        <fullName evidence="10">Calcium homeostasis modulator protein 6</fullName>
    </submittedName>
</protein>
<keyword evidence="4 9" id="KW-0812">Transmembrane</keyword>
<evidence type="ECO:0000256" key="5">
    <source>
        <dbReference type="ARBA" id="ARBA00022989"/>
    </source>
</evidence>
<dbReference type="PANTHER" id="PTHR32261:SF1">
    <property type="entry name" value="CALCIUM HOMEOSTASIS MODULATOR PROTEIN"/>
    <property type="match status" value="1"/>
</dbReference>
<dbReference type="Proteomes" id="UP001249851">
    <property type="component" value="Unassembled WGS sequence"/>
</dbReference>
<keyword evidence="7 9" id="KW-0472">Membrane</keyword>
<organism evidence="10 11">
    <name type="scientific">Acropora cervicornis</name>
    <name type="common">Staghorn coral</name>
    <dbReference type="NCBI Taxonomy" id="6130"/>
    <lineage>
        <taxon>Eukaryota</taxon>
        <taxon>Metazoa</taxon>
        <taxon>Cnidaria</taxon>
        <taxon>Anthozoa</taxon>
        <taxon>Hexacorallia</taxon>
        <taxon>Scleractinia</taxon>
        <taxon>Astrocoeniina</taxon>
        <taxon>Acroporidae</taxon>
        <taxon>Acropora</taxon>
    </lineage>
</organism>
<dbReference type="InterPro" id="IPR029569">
    <property type="entry name" value="CALHM"/>
</dbReference>
<evidence type="ECO:0000256" key="7">
    <source>
        <dbReference type="ARBA" id="ARBA00023136"/>
    </source>
</evidence>
<dbReference type="Pfam" id="PF14798">
    <property type="entry name" value="Ca_hom_mod"/>
    <property type="match status" value="1"/>
</dbReference>